<dbReference type="InterPro" id="IPR012332">
    <property type="entry name" value="Autotransporter_pectin_lyase_C"/>
</dbReference>
<dbReference type="InterPro" id="IPR011050">
    <property type="entry name" value="Pectin_lyase_fold/virulence"/>
</dbReference>
<evidence type="ECO:0000259" key="3">
    <source>
        <dbReference type="Pfam" id="PF18883"/>
    </source>
</evidence>
<dbReference type="InterPro" id="IPR051551">
    <property type="entry name" value="Autotransporter_adhesion"/>
</dbReference>
<dbReference type="SUPFAM" id="SSF51126">
    <property type="entry name" value="Pectin lyase-like"/>
    <property type="match status" value="2"/>
</dbReference>
<evidence type="ECO:0000256" key="2">
    <source>
        <dbReference type="SAM" id="SignalP"/>
    </source>
</evidence>
<dbReference type="NCBIfam" id="TIGR02601">
    <property type="entry name" value="autotrns_rpt"/>
    <property type="match status" value="3"/>
</dbReference>
<dbReference type="PANTHER" id="PTHR35037:SF3">
    <property type="entry name" value="C-TERMINAL REGION OF AIDA-LIKE PROTEIN"/>
    <property type="match status" value="1"/>
</dbReference>
<dbReference type="InterPro" id="IPR043990">
    <property type="entry name" value="AC_1"/>
</dbReference>
<name>A0ABY1IK41_9HYPH</name>
<organism evidence="4 5">
    <name type="scientific">Aureimonas altamirensis DSM 21988</name>
    <dbReference type="NCBI Taxonomy" id="1121026"/>
    <lineage>
        <taxon>Bacteria</taxon>
        <taxon>Pseudomonadati</taxon>
        <taxon>Pseudomonadota</taxon>
        <taxon>Alphaproteobacteria</taxon>
        <taxon>Hyphomicrobiales</taxon>
        <taxon>Aurantimonadaceae</taxon>
        <taxon>Aureimonas</taxon>
    </lineage>
</organism>
<dbReference type="InterPro" id="IPR006315">
    <property type="entry name" value="OM_autotransptr_brl_dom"/>
</dbReference>
<reference evidence="4 5" key="1">
    <citation type="submission" date="2016-11" db="EMBL/GenBank/DDBJ databases">
        <authorList>
            <person name="Varghese N."/>
            <person name="Submissions S."/>
        </authorList>
    </citation>
    <scope>NUCLEOTIDE SEQUENCE [LARGE SCALE GENOMIC DNA]</scope>
    <source>
        <strain evidence="4 5">DSM 21988</strain>
    </source>
</reference>
<feature type="non-terminal residue" evidence="4">
    <location>
        <position position="1069"/>
    </location>
</feature>
<sequence length="1069" mass="105725">MKQVTSILFASTCLLPFATPHAQAACVATGSVIDCTGDTSARIGSGPGDSNLTVNLPSGVFDVPGTALSFGDNIAIAIGGAFSAGGPTATVSTVNGNRGPGPGSLFGTGPNVIELNGGSTITIGSDALLQSFGSISSGEAINVHGYGNVITNYGIVRSYNGAAAIWFQDQGAFTGTRNIVNNFGLIERVGGGNVMGTQGAVGGGIDFINQTGGVVNGDLVFAGGDDSLTFFPGSVVSGSINGGGGVNDLTLNGVTGSYDTLPGALTNFSTLLKDGLGRWDVTGSLTGFTTVTVRDGTLGLTGDNANYTGSVIVEPAGTVEARAQSLPTRAPGSNTGNVSNDGLVRFSQPDTGTYIGQIVGTGAVEKVGVGTTVLDPENDNSYSGGTTIRQGTLAITRDAAIGAAGGEITFDNTGFGGIPTLRLDNAITLDGTRPITINGTAGGIDTNGFSSIVSQGITGPGGLAKLGAGTLSLTGANSYAGNTLVDSGVLSLGAGGASGSIVGDVQVNQDATLAFNRSDVVVFDGLVSGAGGVNQTGSGTTILVRDNVYTGLTDVSAGTLQIGNGGTEGSIAGDAFISGGATLAFNHSDDMLWGGAISGTGNLVQIGPGRLDLAGGAGNGFTGDLYVQGGIFGMVAGATLAPANTYVGQAPSGAAGAGTLLLATGAVLTTPGDFIVGPVAGSTGTVVIGGLEGTAPVAPGAINTPTLQFGPGDGRLVFNHSSSGYQFDLQAPQTGVGTIAGDGEIDVLAGRTILNAAHAGFGGISTISGGALQVNGILGGTVDVLAGGRLEGNGFVGPTTNAGTVAPGTSIGTLTILGDYVGAGGILETEVVLGDDASPTDLLAITGASTGTTRVDVINFGGQGALTDQGIRIVRVDGASPGAFTLIPDTIAPTGEAAVIGGAFVYGLYQGSPAAPADGDWYLRTIVNPPVVVPPLPPVDPDLPVGPVYQPGVPLYEAYPQVLMSLNRLPTLQQRKGSRVWSGTADPQPFVKGALASTPPADVIEGSGAWGRIEGSRIVADPAVSTSFSDYDIDLWRLQAGYDFDVASFADGSRLIGGINVHYGRADAD</sequence>
<accession>A0ABY1IK41</accession>
<dbReference type="Pfam" id="PF18883">
    <property type="entry name" value="AC_1"/>
    <property type="match status" value="1"/>
</dbReference>
<dbReference type="InterPro" id="IPR013425">
    <property type="entry name" value="Autotrns_rpt"/>
</dbReference>
<evidence type="ECO:0000256" key="1">
    <source>
        <dbReference type="ARBA" id="ARBA00022729"/>
    </source>
</evidence>
<comment type="caution">
    <text evidence="4">The sequence shown here is derived from an EMBL/GenBank/DDBJ whole genome shotgun (WGS) entry which is preliminary data.</text>
</comment>
<keyword evidence="5" id="KW-1185">Reference proteome</keyword>
<proteinExistence type="predicted"/>
<dbReference type="PANTHER" id="PTHR35037">
    <property type="entry name" value="C-TERMINAL REGION OF AIDA-LIKE PROTEIN"/>
    <property type="match status" value="1"/>
</dbReference>
<evidence type="ECO:0000313" key="4">
    <source>
        <dbReference type="EMBL" id="SHJ28279.1"/>
    </source>
</evidence>
<dbReference type="SUPFAM" id="SSF103515">
    <property type="entry name" value="Autotransporter"/>
    <property type="match status" value="1"/>
</dbReference>
<dbReference type="Gene3D" id="2.40.128.130">
    <property type="entry name" value="Autotransporter beta-domain"/>
    <property type="match status" value="1"/>
</dbReference>
<dbReference type="RefSeq" id="WP_073469196.1">
    <property type="nucleotide sequence ID" value="NZ_FQZC01000002.1"/>
</dbReference>
<feature type="domain" description="Autochaperone" evidence="3">
    <location>
        <begin position="809"/>
        <end position="889"/>
    </location>
</feature>
<dbReference type="CDD" id="cd01344">
    <property type="entry name" value="PL2_Passenger_AT"/>
    <property type="match status" value="1"/>
</dbReference>
<keyword evidence="1 2" id="KW-0732">Signal</keyword>
<dbReference type="NCBIfam" id="TIGR01414">
    <property type="entry name" value="autotrans_barl"/>
    <property type="match status" value="1"/>
</dbReference>
<dbReference type="Gene3D" id="2.160.20.20">
    <property type="match status" value="2"/>
</dbReference>
<evidence type="ECO:0000313" key="5">
    <source>
        <dbReference type="Proteomes" id="UP000184290"/>
    </source>
</evidence>
<feature type="signal peptide" evidence="2">
    <location>
        <begin position="1"/>
        <end position="24"/>
    </location>
</feature>
<dbReference type="EMBL" id="FQZC01000002">
    <property type="protein sequence ID" value="SHJ28279.1"/>
    <property type="molecule type" value="Genomic_DNA"/>
</dbReference>
<feature type="chain" id="PRO_5046642231" evidence="2">
    <location>
        <begin position="25"/>
        <end position="1069"/>
    </location>
</feature>
<gene>
    <name evidence="4" type="ORF">SAMN02745911_2274</name>
</gene>
<dbReference type="Pfam" id="PF12951">
    <property type="entry name" value="PATR"/>
    <property type="match status" value="5"/>
</dbReference>
<dbReference type="InterPro" id="IPR036709">
    <property type="entry name" value="Autotransporte_beta_dom_sf"/>
</dbReference>
<dbReference type="Proteomes" id="UP000184290">
    <property type="component" value="Unassembled WGS sequence"/>
</dbReference>
<protein>
    <submittedName>
        <fullName evidence="4">Fibronectin-binding autotransporter adhesin</fullName>
    </submittedName>
</protein>